<dbReference type="PROSITE" id="PS51904">
    <property type="entry name" value="GLYCOSYL_HYDROL_F25_2"/>
    <property type="match status" value="1"/>
</dbReference>
<evidence type="ECO:0000313" key="4">
    <source>
        <dbReference type="EMBL" id="NBD24811.1"/>
    </source>
</evidence>
<protein>
    <submittedName>
        <fullName evidence="4">Glycoside hydrolase</fullName>
    </submittedName>
</protein>
<dbReference type="RefSeq" id="WP_161743621.1">
    <property type="nucleotide sequence ID" value="NZ_JAAAMV010000009.1"/>
</dbReference>
<gene>
    <name evidence="4" type="ORF">GT019_13080</name>
</gene>
<evidence type="ECO:0000256" key="3">
    <source>
        <dbReference type="ARBA" id="ARBA00023295"/>
    </source>
</evidence>
<dbReference type="Pfam" id="PF01183">
    <property type="entry name" value="Glyco_hydro_25"/>
    <property type="match status" value="1"/>
</dbReference>
<dbReference type="InterPro" id="IPR002053">
    <property type="entry name" value="Glyco_hydro_25"/>
</dbReference>
<dbReference type="GO" id="GO:0016787">
    <property type="term" value="F:hydrolase activity"/>
    <property type="evidence" value="ECO:0007669"/>
    <property type="project" value="UniProtKB-KW"/>
</dbReference>
<sequence>MQAKSATNLKVIDVSHHQNDRGKIDWAKVKTDGVAGVFVKATEGGSGHDKQFSSNAQGASSAGLKVGFYHYAHPELNDAGKEAANFANAISGCAADFPHVLDVEGEAATVPGEQLTAWCVEWLETVEKLTGRPAMLYTGASFAKSNLRQPLGKWPLWIAHYDTDRPMANDTWSEWAVFQYTSEGTVAGIVGNVDVNAMEKAFFDNFAGTPADSGSTDEDSVKIVVNDKLAARGRLIDGHAYLPVRELAEALGVPVEWNASEAKPYVAGKSVTAFKLIGGSAYIGVRAAAELLGGQASFDGQTEKVYFYR</sequence>
<dbReference type="EMBL" id="JAAAMV010000009">
    <property type="protein sequence ID" value="NBD24811.1"/>
    <property type="molecule type" value="Genomic_DNA"/>
</dbReference>
<organism evidence="4 5">
    <name type="scientific">Paenibacillus glycinis</name>
    <dbReference type="NCBI Taxonomy" id="2697035"/>
    <lineage>
        <taxon>Bacteria</taxon>
        <taxon>Bacillati</taxon>
        <taxon>Bacillota</taxon>
        <taxon>Bacilli</taxon>
        <taxon>Bacillales</taxon>
        <taxon>Paenibacillaceae</taxon>
        <taxon>Paenibacillus</taxon>
    </lineage>
</organism>
<keyword evidence="2 4" id="KW-0378">Hydrolase</keyword>
<name>A0ABW9XQ85_9BACL</name>
<keyword evidence="5" id="KW-1185">Reference proteome</keyword>
<evidence type="ECO:0000256" key="1">
    <source>
        <dbReference type="ARBA" id="ARBA00010646"/>
    </source>
</evidence>
<dbReference type="InterPro" id="IPR017853">
    <property type="entry name" value="GH"/>
</dbReference>
<comment type="similarity">
    <text evidence="1">Belongs to the glycosyl hydrolase 25 family.</text>
</comment>
<reference evidence="4 5" key="1">
    <citation type="submission" date="2020-01" db="EMBL/GenBank/DDBJ databases">
        <title>Paenibacillus soybeanensis sp. nov. isolated from the nodules of soybean (Glycine max(L.) Merr).</title>
        <authorList>
            <person name="Wang H."/>
        </authorList>
    </citation>
    <scope>NUCLEOTIDE SEQUENCE [LARGE SCALE GENOMIC DNA]</scope>
    <source>
        <strain evidence="4 5">T1</strain>
    </source>
</reference>
<dbReference type="Proteomes" id="UP000665561">
    <property type="component" value="Unassembled WGS sequence"/>
</dbReference>
<dbReference type="CDD" id="cd00599">
    <property type="entry name" value="GH25_muramidase"/>
    <property type="match status" value="1"/>
</dbReference>
<dbReference type="SMART" id="SM00641">
    <property type="entry name" value="Glyco_25"/>
    <property type="match status" value="1"/>
</dbReference>
<dbReference type="PANTHER" id="PTHR34135:SF2">
    <property type="entry name" value="LYSOZYME"/>
    <property type="match status" value="1"/>
</dbReference>
<comment type="caution">
    <text evidence="4">The sequence shown here is derived from an EMBL/GenBank/DDBJ whole genome shotgun (WGS) entry which is preliminary data.</text>
</comment>
<evidence type="ECO:0000256" key="2">
    <source>
        <dbReference type="ARBA" id="ARBA00022801"/>
    </source>
</evidence>
<keyword evidence="3" id="KW-0326">Glycosidase</keyword>
<dbReference type="InterPro" id="IPR018077">
    <property type="entry name" value="Glyco_hydro_fam25_subgr"/>
</dbReference>
<proteinExistence type="inferred from homology"/>
<dbReference type="SUPFAM" id="SSF51445">
    <property type="entry name" value="(Trans)glycosidases"/>
    <property type="match status" value="1"/>
</dbReference>
<dbReference type="PANTHER" id="PTHR34135">
    <property type="entry name" value="LYSOZYME"/>
    <property type="match status" value="1"/>
</dbReference>
<evidence type="ECO:0000313" key="5">
    <source>
        <dbReference type="Proteomes" id="UP000665561"/>
    </source>
</evidence>
<dbReference type="Gene3D" id="3.20.20.80">
    <property type="entry name" value="Glycosidases"/>
    <property type="match status" value="1"/>
</dbReference>
<accession>A0ABW9XQ85</accession>